<feature type="region of interest" description="Disordered" evidence="1">
    <location>
        <begin position="1"/>
        <end position="51"/>
    </location>
</feature>
<evidence type="ECO:0000313" key="3">
    <source>
        <dbReference type="Proteomes" id="UP001201701"/>
    </source>
</evidence>
<evidence type="ECO:0000313" key="2">
    <source>
        <dbReference type="EMBL" id="MCG7504072.1"/>
    </source>
</evidence>
<accession>A0ABS9Q9H8</accession>
<reference evidence="2 3" key="1">
    <citation type="submission" date="2022-02" db="EMBL/GenBank/DDBJ databases">
        <title>Draft genome sequence of Mezorhizobium retamae strain IRAMC:0171 isolated from Retama raetam nodules.</title>
        <authorList>
            <person name="Bengaied R."/>
            <person name="Sbissi I."/>
            <person name="Huber K."/>
            <person name="Ghodbane F."/>
            <person name="Nouioui I."/>
            <person name="Tarhouni M."/>
            <person name="Gtari M."/>
        </authorList>
    </citation>
    <scope>NUCLEOTIDE SEQUENCE [LARGE SCALE GENOMIC DNA]</scope>
    <source>
        <strain evidence="2 3">IRAMC:0171</strain>
    </source>
</reference>
<gene>
    <name evidence="2" type="ORF">L4923_03475</name>
</gene>
<keyword evidence="3" id="KW-1185">Reference proteome</keyword>
<dbReference type="EMBL" id="JAKREW010000002">
    <property type="protein sequence ID" value="MCG7504072.1"/>
    <property type="molecule type" value="Genomic_DNA"/>
</dbReference>
<dbReference type="RefSeq" id="WP_239362089.1">
    <property type="nucleotide sequence ID" value="NZ_JAKREW010000002.1"/>
</dbReference>
<evidence type="ECO:0000256" key="1">
    <source>
        <dbReference type="SAM" id="MobiDB-lite"/>
    </source>
</evidence>
<protein>
    <submittedName>
        <fullName evidence="2">Uncharacterized protein</fullName>
    </submittedName>
</protein>
<proteinExistence type="predicted"/>
<sequence length="110" mass="11742">MQNEAGTCQPKWHKTDTSGSPSVHATAGPEKQIAAPTGIGSGDKTIEKHDSAFEGNSYHSVLNAATRAGLWYAENRDTCPRPVVPTLRRMFGLSALEAVQAIRVANGVPR</sequence>
<name>A0ABS9Q9H8_9HYPH</name>
<comment type="caution">
    <text evidence="2">The sequence shown here is derived from an EMBL/GenBank/DDBJ whole genome shotgun (WGS) entry which is preliminary data.</text>
</comment>
<dbReference type="Proteomes" id="UP001201701">
    <property type="component" value="Unassembled WGS sequence"/>
</dbReference>
<organism evidence="2 3">
    <name type="scientific">Mesorhizobium retamae</name>
    <dbReference type="NCBI Taxonomy" id="2912854"/>
    <lineage>
        <taxon>Bacteria</taxon>
        <taxon>Pseudomonadati</taxon>
        <taxon>Pseudomonadota</taxon>
        <taxon>Alphaproteobacteria</taxon>
        <taxon>Hyphomicrobiales</taxon>
        <taxon>Phyllobacteriaceae</taxon>
        <taxon>Mesorhizobium</taxon>
    </lineage>
</organism>